<dbReference type="AlphaFoldDB" id="A0A8G0LNM9"/>
<dbReference type="PANTHER" id="PTHR35391">
    <property type="entry name" value="C2H2-TYPE DOMAIN-CONTAINING PROTEIN-RELATED"/>
    <property type="match status" value="1"/>
</dbReference>
<sequence length="1014" mass="115281">MMDKDETLDAKKPTIAICATQCLESFRQCVLRASPIHPRELSVVEDQVARLSTWAASIGIFSPGRASIDHRLRYAPEVQSVVTGLLESLDFRIRACSDVLDTLGKFGPLDARSSANEQLEQCFVDIATEISRLDKISSTVHRGTAEVQVLLVSDYQITDDNGNSVEPLLLNHFENHIGSRFPHSSKTIQQRLARAMLLRQKQILYRRYHKVNTAVRSQKAVPMASIALSAARSGLSPGNHDAKQDNSPITVVAGTTITSTQIQNTTTSPSDNFRIVFSSPFVISAIKTASLGNHEELIFPPAPGLATKRKYEQLKSDRLADFHNVLLLGEAISDAESKLNELLKSDLQAIKEITCPYCLHALPAQEIFDEQKWNNHVETDLHPFVCLFDNCTEADLLYNHTDEWLSHMHLHSKLWRCSSHRELGPFSTREDYIKHIQEVHNTNLSDIQLRALAKQNTRRAIKLFSLCPMCGKDMTEVDGHMEDHITKHLIFLALNSLPSYEDDILDNTREEKDTIGAPQPQSKSTVLRTTKGKDTLEYGPDNIKKERLNTSLTPFKRPKSQSLDRSLNTSPHAISSSTPKALAIPSLSSMLSDRRLSAEQIPLRPRSPSHLVTGRTGISTINVGNRFPEKQRRRPMRDLSRAGRKEQTVCIGCKMAKVMCEGREVGRDCVRCSSRTSISSGPPMPFMCEPASFFRLVQQGSTALLGLHVIYPLNTNGFRQPIELPLDINIEHLLGLINKLQNDYDIIRIHGPRGIRYELDLHACWVYINSNCSPIIHRFQPLINGLTIQRHDTWKACIKNPDSQPLNSESLCETLLAMDDMAPWFTYTLRPKPNNEKTNVTLLTTLAPENTYERQIIILTAQLSRIIGRKIELQFYQQLEEALANSAISRELVLDVGYMLMSLRRRLTQWKYHWERVSPNRESDDELEDKKDQSSNPIIHIQQLCKILYVYFCYMRRRLPPYKRKDIETMIVWYPDIEGEVQETFPKYESEEGFEDWLHFNDSLDSNALESDLL</sequence>
<feature type="region of interest" description="Disordered" evidence="1">
    <location>
        <begin position="511"/>
        <end position="534"/>
    </location>
</feature>
<feature type="compositionally biased region" description="Polar residues" evidence="1">
    <location>
        <begin position="560"/>
        <end position="579"/>
    </location>
</feature>
<protein>
    <recommendedName>
        <fullName evidence="4">C2H2-type domain-containing protein</fullName>
    </recommendedName>
</protein>
<dbReference type="PANTHER" id="PTHR35391:SF7">
    <property type="entry name" value="C2H2-TYPE DOMAIN-CONTAINING PROTEIN"/>
    <property type="match status" value="1"/>
</dbReference>
<dbReference type="EMBL" id="CP075868">
    <property type="protein sequence ID" value="QYT02896.1"/>
    <property type="molecule type" value="Genomic_DNA"/>
</dbReference>
<organism evidence="2 3">
    <name type="scientific">Trichoderma simmonsii</name>
    <dbReference type="NCBI Taxonomy" id="1491479"/>
    <lineage>
        <taxon>Eukaryota</taxon>
        <taxon>Fungi</taxon>
        <taxon>Dikarya</taxon>
        <taxon>Ascomycota</taxon>
        <taxon>Pezizomycotina</taxon>
        <taxon>Sordariomycetes</taxon>
        <taxon>Hypocreomycetidae</taxon>
        <taxon>Hypocreales</taxon>
        <taxon>Hypocreaceae</taxon>
        <taxon>Trichoderma</taxon>
    </lineage>
</organism>
<dbReference type="Proteomes" id="UP000826661">
    <property type="component" value="Chromosome V"/>
</dbReference>
<keyword evidence="3" id="KW-1185">Reference proteome</keyword>
<evidence type="ECO:0008006" key="4">
    <source>
        <dbReference type="Google" id="ProtNLM"/>
    </source>
</evidence>
<evidence type="ECO:0000256" key="1">
    <source>
        <dbReference type="SAM" id="MobiDB-lite"/>
    </source>
</evidence>
<evidence type="ECO:0000313" key="2">
    <source>
        <dbReference type="EMBL" id="QYT02896.1"/>
    </source>
</evidence>
<reference evidence="2 3" key="1">
    <citation type="journal article" date="2021" name="BMC Genomics">
        <title>Telomere-to-telomere genome assembly of asparaginase-producing Trichoderma simmonsii.</title>
        <authorList>
            <person name="Chung D."/>
            <person name="Kwon Y.M."/>
            <person name="Yang Y."/>
        </authorList>
    </citation>
    <scope>NUCLEOTIDE SEQUENCE [LARGE SCALE GENOMIC DNA]</scope>
    <source>
        <strain evidence="2 3">GH-Sj1</strain>
    </source>
</reference>
<feature type="compositionally biased region" description="Polar residues" evidence="1">
    <location>
        <begin position="519"/>
        <end position="528"/>
    </location>
</feature>
<accession>A0A8G0LNM9</accession>
<evidence type="ECO:0000313" key="3">
    <source>
        <dbReference type="Proteomes" id="UP000826661"/>
    </source>
</evidence>
<feature type="region of interest" description="Disordered" evidence="1">
    <location>
        <begin position="554"/>
        <end position="580"/>
    </location>
</feature>
<name>A0A8G0LNM9_9HYPO</name>
<proteinExistence type="predicted"/>
<gene>
    <name evidence="2" type="ORF">H0G86_009879</name>
</gene>